<comment type="similarity">
    <text evidence="1">Belongs to the carbohydrate kinase PfkB family.</text>
</comment>
<keyword evidence="6" id="KW-1185">Reference proteome</keyword>
<evidence type="ECO:0000259" key="4">
    <source>
        <dbReference type="Pfam" id="PF00294"/>
    </source>
</evidence>
<dbReference type="Pfam" id="PF00294">
    <property type="entry name" value="PfkB"/>
    <property type="match status" value="1"/>
</dbReference>
<dbReference type="PROSITE" id="PS00584">
    <property type="entry name" value="PFKB_KINASES_2"/>
    <property type="match status" value="1"/>
</dbReference>
<dbReference type="InterPro" id="IPR050306">
    <property type="entry name" value="PfkB_Carbo_kinase"/>
</dbReference>
<evidence type="ECO:0000256" key="3">
    <source>
        <dbReference type="ARBA" id="ARBA00022777"/>
    </source>
</evidence>
<dbReference type="PANTHER" id="PTHR43085">
    <property type="entry name" value="HEXOKINASE FAMILY MEMBER"/>
    <property type="match status" value="1"/>
</dbReference>
<evidence type="ECO:0000313" key="6">
    <source>
        <dbReference type="Proteomes" id="UP000184225"/>
    </source>
</evidence>
<protein>
    <submittedName>
        <fullName evidence="5">Fructokinase</fullName>
    </submittedName>
</protein>
<dbReference type="InterPro" id="IPR029056">
    <property type="entry name" value="Ribokinase-like"/>
</dbReference>
<dbReference type="InterPro" id="IPR011611">
    <property type="entry name" value="PfkB_dom"/>
</dbReference>
<organism evidence="5 6">
    <name type="scientific">Mesonia phycicola</name>
    <dbReference type="NCBI Taxonomy" id="579105"/>
    <lineage>
        <taxon>Bacteria</taxon>
        <taxon>Pseudomonadati</taxon>
        <taxon>Bacteroidota</taxon>
        <taxon>Flavobacteriia</taxon>
        <taxon>Flavobacteriales</taxon>
        <taxon>Flavobacteriaceae</taxon>
        <taxon>Mesonia</taxon>
    </lineage>
</organism>
<evidence type="ECO:0000256" key="1">
    <source>
        <dbReference type="ARBA" id="ARBA00010688"/>
    </source>
</evidence>
<dbReference type="SUPFAM" id="SSF53613">
    <property type="entry name" value="Ribokinase-like"/>
    <property type="match status" value="1"/>
</dbReference>
<keyword evidence="3 5" id="KW-0418">Kinase</keyword>
<dbReference type="Gene3D" id="3.40.1190.20">
    <property type="match status" value="1"/>
</dbReference>
<dbReference type="Proteomes" id="UP000184225">
    <property type="component" value="Unassembled WGS sequence"/>
</dbReference>
<evidence type="ECO:0000313" key="5">
    <source>
        <dbReference type="EMBL" id="SHI77626.1"/>
    </source>
</evidence>
<dbReference type="RefSeq" id="WP_234971610.1">
    <property type="nucleotide sequence ID" value="NZ_FQYY01000004.1"/>
</dbReference>
<sequence>MMFQNTDINFVSFGEVLFDVFGDEKKIGGAPLNIALRLNSFGFPVAVISAVGKDEDGSQLLSFMKEKGVNTEAVSEVENLQTGKVLVSLDKNGCATYDIKKSVAWDAIAYSDKISNICKTSNVLIYGSLASRDTVTRNTLLKILKDHKLIKVFDVNLRPPHYDIETLNSLMLHADLIKFNEEEIEEITQNDFSIEVTMEEKMKFIAKKAKAKAVCVTKGGNGAVLFYEGKFYYNEGYKVTLVDTVGAGDSFLGALIGHLLTENSPQESLDFACAVGGVVAGSFGANPDITIEKVKEIMV</sequence>
<proteinExistence type="inferred from homology"/>
<evidence type="ECO:0000256" key="2">
    <source>
        <dbReference type="ARBA" id="ARBA00022679"/>
    </source>
</evidence>
<dbReference type="STRING" id="579105.SAMN04488096_104210"/>
<dbReference type="EMBL" id="FQYY01000004">
    <property type="protein sequence ID" value="SHI77626.1"/>
    <property type="molecule type" value="Genomic_DNA"/>
</dbReference>
<dbReference type="InterPro" id="IPR002173">
    <property type="entry name" value="Carboh/pur_kinase_PfkB_CS"/>
</dbReference>
<dbReference type="PANTHER" id="PTHR43085:SF57">
    <property type="entry name" value="CARBOHYDRATE KINASE PFKB DOMAIN-CONTAINING PROTEIN"/>
    <property type="match status" value="1"/>
</dbReference>
<gene>
    <name evidence="5" type="ORF">SAMN04488096_104210</name>
</gene>
<dbReference type="CDD" id="cd01167">
    <property type="entry name" value="bac_FRK"/>
    <property type="match status" value="1"/>
</dbReference>
<keyword evidence="2" id="KW-0808">Transferase</keyword>
<dbReference type="AlphaFoldDB" id="A0A1M6DWK5"/>
<dbReference type="GO" id="GO:0016301">
    <property type="term" value="F:kinase activity"/>
    <property type="evidence" value="ECO:0007669"/>
    <property type="project" value="UniProtKB-KW"/>
</dbReference>
<accession>A0A1M6DWK5</accession>
<name>A0A1M6DWK5_9FLAO</name>
<feature type="domain" description="Carbohydrate kinase PfkB" evidence="4">
    <location>
        <begin position="13"/>
        <end position="288"/>
    </location>
</feature>
<dbReference type="PROSITE" id="PS00583">
    <property type="entry name" value="PFKB_KINASES_1"/>
    <property type="match status" value="1"/>
</dbReference>
<reference evidence="5 6" key="1">
    <citation type="submission" date="2016-11" db="EMBL/GenBank/DDBJ databases">
        <authorList>
            <person name="Jaros S."/>
            <person name="Januszkiewicz K."/>
            <person name="Wedrychowicz H."/>
        </authorList>
    </citation>
    <scope>NUCLEOTIDE SEQUENCE [LARGE SCALE GENOMIC DNA]</scope>
    <source>
        <strain evidence="5 6">DSM 21425</strain>
    </source>
</reference>